<dbReference type="InterPro" id="IPR000792">
    <property type="entry name" value="Tscrpt_reg_LuxR_C"/>
</dbReference>
<dbReference type="Gene3D" id="1.10.10.10">
    <property type="entry name" value="Winged helix-like DNA-binding domain superfamily/Winged helix DNA-binding domain"/>
    <property type="match status" value="1"/>
</dbReference>
<dbReference type="GO" id="GO:0005737">
    <property type="term" value="C:cytoplasm"/>
    <property type="evidence" value="ECO:0007669"/>
    <property type="project" value="TreeGrafter"/>
</dbReference>
<keyword evidence="1" id="KW-0547">Nucleotide-binding</keyword>
<dbReference type="PANTHER" id="PTHR16305:SF35">
    <property type="entry name" value="TRANSCRIPTIONAL ACTIVATOR DOMAIN"/>
    <property type="match status" value="1"/>
</dbReference>
<dbReference type="GO" id="GO:0003677">
    <property type="term" value="F:DNA binding"/>
    <property type="evidence" value="ECO:0007669"/>
    <property type="project" value="InterPro"/>
</dbReference>
<dbReference type="Proteomes" id="UP000237846">
    <property type="component" value="Unassembled WGS sequence"/>
</dbReference>
<evidence type="ECO:0000313" key="6">
    <source>
        <dbReference type="Proteomes" id="UP000237846"/>
    </source>
</evidence>
<proteinExistence type="predicted"/>
<dbReference type="PANTHER" id="PTHR16305">
    <property type="entry name" value="TESTICULAR SOLUBLE ADENYLYL CYCLASE"/>
    <property type="match status" value="1"/>
</dbReference>
<dbReference type="SUPFAM" id="SSF46894">
    <property type="entry name" value="C-terminal effector domain of the bipartite response regulators"/>
    <property type="match status" value="1"/>
</dbReference>
<dbReference type="InterPro" id="IPR027417">
    <property type="entry name" value="P-loop_NTPase"/>
</dbReference>
<evidence type="ECO:0000313" key="5">
    <source>
        <dbReference type="EMBL" id="PRY01426.1"/>
    </source>
</evidence>
<sequence length="893" mass="92155">MSADWPFVGRTAALSRVVEALTAEPGGGAVVAGAAGVGKSRLVREALALAGPARFLVRRAMADPGTASVPFGALSGLLPADLPALTGGNPLRAAAEALLDPVDPRPLLVEADDAHLLDGHSAALLGQLVRTGRARLLGTVRTGEPVAESLAALWRDGPVARVELGPLTREEMERVLAAALDAPVDSATRARLWRTTLGNPLFLRETVAAGRESGALRRHGGGWGWDGPWALAPRLLELIGARLDRLEGAERHALELLACAGTVGLALLERAVPPEAVERLEVQGLVWVDRGERGEEDRRVEVRLGHPLHAEAIRATMPVTRGRARRRELAELVEGLGARRRDDALRVALWRLDSGGAVDPGLMLRAARHAWTGFDLRLTQRLARAAVQAGGGDEAVRLLADAHVAAAQEREAESALDLLSAEPASQQEWAAGVAARASNLFYGLDRPAEALDLLDAVVPAATAPDARELLRMLHGTVLVLTGQTRRGLEVLDGLLAGEPGAEHAAHAHLAGAFAHACRGRPAAALAAAGRGRELVASGRAASPWLDGTLRMAEYYTHVLAGDLPEAAAVAEGVRQGVEAAGPGGSELLAVASCFMSGQLARLRGRAAEAVRTLGEGRALGAAQPGLGFLVNAELAHAAALAGDHALAGRALADARAARRRGLDLFTLWGELAGTWVLAMGGDTAAGVDHALDCAARAQAEGAVGYELIALHDVVRLGRPRLVADRLAAAAAGVGGAPARLYAEHARAAADRDGAGLDRVAAAFEKLGADLPAAEAAARASAAHRLAGRQGAARASAARAALAAGRCPGVDTPALAALRAPELTRRELEIARLAAAGLRTTEIAERLGLAARTVDNHLHRAYAKLGAKGRQDLSALLGGPGGAAGPSEADASGR</sequence>
<dbReference type="PROSITE" id="PS50043">
    <property type="entry name" value="HTH_LUXR_2"/>
    <property type="match status" value="1"/>
</dbReference>
<evidence type="ECO:0000256" key="3">
    <source>
        <dbReference type="SAM" id="MobiDB-lite"/>
    </source>
</evidence>
<dbReference type="OrthoDB" id="3197423at2"/>
<dbReference type="InterPro" id="IPR041664">
    <property type="entry name" value="AAA_16"/>
</dbReference>
<reference evidence="5 6" key="1">
    <citation type="submission" date="2018-03" db="EMBL/GenBank/DDBJ databases">
        <title>Genomic Encyclopedia of Archaeal and Bacterial Type Strains, Phase II (KMG-II): from individual species to whole genera.</title>
        <authorList>
            <person name="Goeker M."/>
        </authorList>
    </citation>
    <scope>NUCLEOTIDE SEQUENCE [LARGE SCALE GENOMIC DNA]</scope>
    <source>
        <strain evidence="5 6">DSM 45601</strain>
    </source>
</reference>
<name>A0A2T0QBU6_9ACTN</name>
<dbReference type="GO" id="GO:0004016">
    <property type="term" value="F:adenylate cyclase activity"/>
    <property type="evidence" value="ECO:0007669"/>
    <property type="project" value="TreeGrafter"/>
</dbReference>
<feature type="region of interest" description="Disordered" evidence="3">
    <location>
        <begin position="874"/>
        <end position="893"/>
    </location>
</feature>
<accession>A0A2T0QBU6</accession>
<dbReference type="EMBL" id="PVZC01000001">
    <property type="protein sequence ID" value="PRY01426.1"/>
    <property type="molecule type" value="Genomic_DNA"/>
</dbReference>
<evidence type="ECO:0000256" key="1">
    <source>
        <dbReference type="ARBA" id="ARBA00022741"/>
    </source>
</evidence>
<dbReference type="AlphaFoldDB" id="A0A2T0QBU6"/>
<feature type="compositionally biased region" description="Low complexity" evidence="3">
    <location>
        <begin position="884"/>
        <end position="893"/>
    </location>
</feature>
<dbReference type="SMART" id="SM00421">
    <property type="entry name" value="HTH_LUXR"/>
    <property type="match status" value="1"/>
</dbReference>
<gene>
    <name evidence="5" type="ORF">CLV72_1018</name>
</gene>
<dbReference type="InterPro" id="IPR016032">
    <property type="entry name" value="Sig_transdc_resp-reg_C-effctor"/>
</dbReference>
<dbReference type="CDD" id="cd06170">
    <property type="entry name" value="LuxR_C_like"/>
    <property type="match status" value="1"/>
</dbReference>
<dbReference type="Pfam" id="PF13191">
    <property type="entry name" value="AAA_16"/>
    <property type="match status" value="1"/>
</dbReference>
<evidence type="ECO:0000256" key="2">
    <source>
        <dbReference type="ARBA" id="ARBA00022840"/>
    </source>
</evidence>
<dbReference type="PROSITE" id="PS00622">
    <property type="entry name" value="HTH_LUXR_1"/>
    <property type="match status" value="1"/>
</dbReference>
<dbReference type="GO" id="GO:0005524">
    <property type="term" value="F:ATP binding"/>
    <property type="evidence" value="ECO:0007669"/>
    <property type="project" value="UniProtKB-KW"/>
</dbReference>
<organism evidence="5 6">
    <name type="scientific">Allonocardiopsis opalescens</name>
    <dbReference type="NCBI Taxonomy" id="1144618"/>
    <lineage>
        <taxon>Bacteria</taxon>
        <taxon>Bacillati</taxon>
        <taxon>Actinomycetota</taxon>
        <taxon>Actinomycetes</taxon>
        <taxon>Streptosporangiales</taxon>
        <taxon>Allonocardiopsis</taxon>
    </lineage>
</organism>
<dbReference type="InterPro" id="IPR036388">
    <property type="entry name" value="WH-like_DNA-bd_sf"/>
</dbReference>
<protein>
    <submittedName>
        <fullName evidence="5">Regulatory LuxR family protein</fullName>
    </submittedName>
</protein>
<keyword evidence="2" id="KW-0067">ATP-binding</keyword>
<dbReference type="GO" id="GO:0006355">
    <property type="term" value="P:regulation of DNA-templated transcription"/>
    <property type="evidence" value="ECO:0007669"/>
    <property type="project" value="InterPro"/>
</dbReference>
<feature type="domain" description="HTH luxR-type" evidence="4">
    <location>
        <begin position="815"/>
        <end position="880"/>
    </location>
</feature>
<dbReference type="SUPFAM" id="SSF52540">
    <property type="entry name" value="P-loop containing nucleoside triphosphate hydrolases"/>
    <property type="match status" value="1"/>
</dbReference>
<dbReference type="Pfam" id="PF00196">
    <property type="entry name" value="GerE"/>
    <property type="match status" value="1"/>
</dbReference>
<keyword evidence="6" id="KW-1185">Reference proteome</keyword>
<comment type="caution">
    <text evidence="5">The sequence shown here is derived from an EMBL/GenBank/DDBJ whole genome shotgun (WGS) entry which is preliminary data.</text>
</comment>
<dbReference type="PRINTS" id="PR00038">
    <property type="entry name" value="HTHLUXR"/>
</dbReference>
<dbReference type="RefSeq" id="WP_106237075.1">
    <property type="nucleotide sequence ID" value="NZ_PVZC01000001.1"/>
</dbReference>
<evidence type="ECO:0000259" key="4">
    <source>
        <dbReference type="PROSITE" id="PS50043"/>
    </source>
</evidence>